<dbReference type="Proteomes" id="UP000054423">
    <property type="component" value="Unassembled WGS sequence"/>
</dbReference>
<sequence>MVNFPVETCGKIAFREETSIIVDQNARSASNTDKRHSFISEHLRRTTKPFPSVTMVIIAALRAVKFVLLLPEKWEHPLEAPTFAKVHRRTRTAVFVTGVGSTAGIKWKRTPTEAVE</sequence>
<dbReference type="AlphaFoldDB" id="W2KPW6"/>
<name>W2KPW6_PHYNI</name>
<gene>
    <name evidence="1" type="ORF">L917_14155</name>
</gene>
<proteinExistence type="predicted"/>
<accession>W2KPW6</accession>
<protein>
    <submittedName>
        <fullName evidence="1">Uncharacterized protein</fullName>
    </submittedName>
</protein>
<reference evidence="1" key="1">
    <citation type="submission" date="2013-11" db="EMBL/GenBank/DDBJ databases">
        <title>The Genome Sequence of Phytophthora parasitica CHvinca01.</title>
        <authorList>
            <consortium name="The Broad Institute Genomics Platform"/>
            <person name="Russ C."/>
            <person name="Tyler B."/>
            <person name="Panabieres F."/>
            <person name="Shan W."/>
            <person name="Tripathy S."/>
            <person name="Grunwald N."/>
            <person name="Machado M."/>
            <person name="Johnson C.S."/>
            <person name="Arredondo F."/>
            <person name="Hong C."/>
            <person name="Coffey M."/>
            <person name="Young S.K."/>
            <person name="Zeng Q."/>
            <person name="Gargeya S."/>
            <person name="Fitzgerald M."/>
            <person name="Abouelleil A."/>
            <person name="Alvarado L."/>
            <person name="Chapman S.B."/>
            <person name="Gainer-Dewar J."/>
            <person name="Goldberg J."/>
            <person name="Griggs A."/>
            <person name="Gujja S."/>
            <person name="Hansen M."/>
            <person name="Howarth C."/>
            <person name="Imamovic A."/>
            <person name="Ireland A."/>
            <person name="Larimer J."/>
            <person name="McCowan C."/>
            <person name="Murphy C."/>
            <person name="Pearson M."/>
            <person name="Poon T.W."/>
            <person name="Priest M."/>
            <person name="Roberts A."/>
            <person name="Saif S."/>
            <person name="Shea T."/>
            <person name="Sykes S."/>
            <person name="Wortman J."/>
            <person name="Nusbaum C."/>
            <person name="Birren B."/>
        </authorList>
    </citation>
    <scope>NUCLEOTIDE SEQUENCE [LARGE SCALE GENOMIC DNA]</scope>
    <source>
        <strain evidence="1">CHvinca01</strain>
    </source>
</reference>
<evidence type="ECO:0000313" key="1">
    <source>
        <dbReference type="EMBL" id="ETL86410.1"/>
    </source>
</evidence>
<dbReference type="EMBL" id="KI681300">
    <property type="protein sequence ID" value="ETL86410.1"/>
    <property type="molecule type" value="Genomic_DNA"/>
</dbReference>
<organism evidence="1">
    <name type="scientific">Phytophthora nicotianae</name>
    <name type="common">Potato buckeye rot agent</name>
    <name type="synonym">Phytophthora parasitica</name>
    <dbReference type="NCBI Taxonomy" id="4792"/>
    <lineage>
        <taxon>Eukaryota</taxon>
        <taxon>Sar</taxon>
        <taxon>Stramenopiles</taxon>
        <taxon>Oomycota</taxon>
        <taxon>Peronosporomycetes</taxon>
        <taxon>Peronosporales</taxon>
        <taxon>Peronosporaceae</taxon>
        <taxon>Phytophthora</taxon>
    </lineage>
</organism>